<proteinExistence type="predicted"/>
<keyword evidence="3" id="KW-1185">Reference proteome</keyword>
<feature type="compositionally biased region" description="Basic and acidic residues" evidence="1">
    <location>
        <begin position="795"/>
        <end position="805"/>
    </location>
</feature>
<dbReference type="EMBL" id="JBHUJD010000001">
    <property type="protein sequence ID" value="MFD2309094.1"/>
    <property type="molecule type" value="Genomic_DNA"/>
</dbReference>
<dbReference type="RefSeq" id="WP_265721054.1">
    <property type="nucleotide sequence ID" value="NZ_JAPIVK010000008.1"/>
</dbReference>
<protein>
    <recommendedName>
        <fullName evidence="4">Decarboxylase</fullName>
    </recommendedName>
</protein>
<evidence type="ECO:0000313" key="2">
    <source>
        <dbReference type="EMBL" id="MFD2309094.1"/>
    </source>
</evidence>
<reference evidence="3" key="1">
    <citation type="journal article" date="2019" name="Int. J. Syst. Evol. Microbiol.">
        <title>The Global Catalogue of Microorganisms (GCM) 10K type strain sequencing project: providing services to taxonomists for standard genome sequencing and annotation.</title>
        <authorList>
            <consortium name="The Broad Institute Genomics Platform"/>
            <consortium name="The Broad Institute Genome Sequencing Center for Infectious Disease"/>
            <person name="Wu L."/>
            <person name="Ma J."/>
        </authorList>
    </citation>
    <scope>NUCLEOTIDE SEQUENCE [LARGE SCALE GENOMIC DNA]</scope>
    <source>
        <strain evidence="3">KCTC 12848</strain>
    </source>
</reference>
<evidence type="ECO:0000256" key="1">
    <source>
        <dbReference type="SAM" id="MobiDB-lite"/>
    </source>
</evidence>
<feature type="region of interest" description="Disordered" evidence="1">
    <location>
        <begin position="795"/>
        <end position="825"/>
    </location>
</feature>
<evidence type="ECO:0008006" key="4">
    <source>
        <dbReference type="Google" id="ProtNLM"/>
    </source>
</evidence>
<comment type="caution">
    <text evidence="2">The sequence shown here is derived from an EMBL/GenBank/DDBJ whole genome shotgun (WGS) entry which is preliminary data.</text>
</comment>
<evidence type="ECO:0000313" key="3">
    <source>
        <dbReference type="Proteomes" id="UP001597425"/>
    </source>
</evidence>
<sequence>MNVAIGVIVVTRSQAFFEAAAGVINDVCRGPLQPVDIDADIKHGTRIPVHSHVYENIKRKSVTFLKQRKDRTPIKIIQSDNLEKITKKVTTHTSSGETGGFQAGMVLIDYADPALDNVTAEEVDHRLAFFYSQLKELKVPVFCSPSSTAVFRRRLDHKMRYQPMEYIECVLPTERTVLQAELLCLWMDFFEMSYTNRQVKPQIKPPPGNTMGTFLAQFFTSRSGSEWLGFYFTGSLVSNLIVHLERKAKQVGALMLRAPNEHGLACGALANWQLYKKPFIIIVTSGMIDEFKGTIANMREARAKGIIVCAENRSGQWFAFQGTVTREEDTRDVLKARRIPHVYMADPARMADDLRRVAELYDAGEGPVVVLATQQVLHASTPVDIELPQVVEGAKPALDDKTQASLDQVMEIINEGPDRVVWQCGAMTEEEHRLVLSIARRSGVALVDSLTHPGAVAKYHEGVVNRNYLGTLAVYGYSARVYNYLHTNDKINGTDDQCLFFLKSKLAEVATPFPEGRLQRKINIVQLTDNPGHISPFTDVPIVLALRTFLEYVDRHLAVSDELRNRRFTLIDSLRETPSDVVCRIPRIPMTPNYFFARLNSLIEQVVVQDGYDYTGIYDVGRCGISAVRNLARTRRGFSGWYGRALMGDALQATTSLAFTSPTNLLAFIGDGAKAIVPDILPSLIENAISYPGRIRDKNITIFYFLNGGHSSINTYQERVLFNRTSRQMRLVNLFEPDWEGDIGDLHVVSRTLESFDRELLDKAVRTRGQINLFSVVMAHNNEGDGMSLITAKGWQRESPTHERAPVASPDGIDHNASNPEYEGL</sequence>
<gene>
    <name evidence="2" type="ORF">ACFSKX_01575</name>
</gene>
<dbReference type="Proteomes" id="UP001597425">
    <property type="component" value="Unassembled WGS sequence"/>
</dbReference>
<organism evidence="2 3">
    <name type="scientific">Microbulbifer halophilus</name>
    <dbReference type="NCBI Taxonomy" id="453963"/>
    <lineage>
        <taxon>Bacteria</taxon>
        <taxon>Pseudomonadati</taxon>
        <taxon>Pseudomonadota</taxon>
        <taxon>Gammaproteobacteria</taxon>
        <taxon>Cellvibrionales</taxon>
        <taxon>Microbulbiferaceae</taxon>
        <taxon>Microbulbifer</taxon>
    </lineage>
</organism>
<name>A0ABW5E7P0_9GAMM</name>
<accession>A0ABW5E7P0</accession>